<keyword evidence="6" id="KW-1015">Disulfide bond</keyword>
<comment type="similarity">
    <text evidence="2">Belongs to the histidine acid phosphatase family.</text>
</comment>
<evidence type="ECO:0000256" key="2">
    <source>
        <dbReference type="ARBA" id="ARBA00005375"/>
    </source>
</evidence>
<evidence type="ECO:0000256" key="6">
    <source>
        <dbReference type="ARBA" id="ARBA00023157"/>
    </source>
</evidence>
<keyword evidence="4 8" id="KW-0732">Signal</keyword>
<organism evidence="9 10">
    <name type="scientific">Pristionchus entomophagus</name>
    <dbReference type="NCBI Taxonomy" id="358040"/>
    <lineage>
        <taxon>Eukaryota</taxon>
        <taxon>Metazoa</taxon>
        <taxon>Ecdysozoa</taxon>
        <taxon>Nematoda</taxon>
        <taxon>Chromadorea</taxon>
        <taxon>Rhabditida</taxon>
        <taxon>Rhabditina</taxon>
        <taxon>Diplogasteromorpha</taxon>
        <taxon>Diplogasteroidea</taxon>
        <taxon>Neodiplogasteridae</taxon>
        <taxon>Pristionchus</taxon>
    </lineage>
</organism>
<dbReference type="AlphaFoldDB" id="A0AAV5SSH2"/>
<name>A0AAV5SSH2_9BILA</name>
<keyword evidence="10" id="KW-1185">Reference proteome</keyword>
<dbReference type="InterPro" id="IPR050645">
    <property type="entry name" value="Histidine_acid_phosphatase"/>
</dbReference>
<evidence type="ECO:0000256" key="1">
    <source>
        <dbReference type="ARBA" id="ARBA00000032"/>
    </source>
</evidence>
<comment type="catalytic activity">
    <reaction evidence="1">
        <text>a phosphate monoester + H2O = an alcohol + phosphate</text>
        <dbReference type="Rhea" id="RHEA:15017"/>
        <dbReference type="ChEBI" id="CHEBI:15377"/>
        <dbReference type="ChEBI" id="CHEBI:30879"/>
        <dbReference type="ChEBI" id="CHEBI:43474"/>
        <dbReference type="ChEBI" id="CHEBI:67140"/>
        <dbReference type="EC" id="3.1.3.2"/>
    </reaction>
</comment>
<dbReference type="Gene3D" id="3.40.50.1240">
    <property type="entry name" value="Phosphoglycerate mutase-like"/>
    <property type="match status" value="1"/>
</dbReference>
<evidence type="ECO:0000313" key="9">
    <source>
        <dbReference type="EMBL" id="GMS85397.1"/>
    </source>
</evidence>
<feature type="non-terminal residue" evidence="9">
    <location>
        <position position="1"/>
    </location>
</feature>
<dbReference type="CDD" id="cd07061">
    <property type="entry name" value="HP_HAP_like"/>
    <property type="match status" value="1"/>
</dbReference>
<evidence type="ECO:0000313" key="10">
    <source>
        <dbReference type="Proteomes" id="UP001432027"/>
    </source>
</evidence>
<dbReference type="PANTHER" id="PTHR11567:SF211">
    <property type="entry name" value="PROSTATIC ACID PHOSPHATASE"/>
    <property type="match status" value="1"/>
</dbReference>
<accession>A0AAV5SSH2</accession>
<dbReference type="GO" id="GO:0003993">
    <property type="term" value="F:acid phosphatase activity"/>
    <property type="evidence" value="ECO:0007669"/>
    <property type="project" value="UniProtKB-EC"/>
</dbReference>
<dbReference type="EMBL" id="BTSX01000002">
    <property type="protein sequence ID" value="GMS85397.1"/>
    <property type="molecule type" value="Genomic_DNA"/>
</dbReference>
<dbReference type="InterPro" id="IPR033379">
    <property type="entry name" value="Acid_Pase_AS"/>
</dbReference>
<evidence type="ECO:0000256" key="3">
    <source>
        <dbReference type="ARBA" id="ARBA00012646"/>
    </source>
</evidence>
<evidence type="ECO:0000256" key="7">
    <source>
        <dbReference type="ARBA" id="ARBA00023180"/>
    </source>
</evidence>
<dbReference type="SUPFAM" id="SSF53254">
    <property type="entry name" value="Phosphoglycerate mutase-like"/>
    <property type="match status" value="1"/>
</dbReference>
<keyword evidence="7" id="KW-0325">Glycoprotein</keyword>
<feature type="signal peptide" evidence="8">
    <location>
        <begin position="1"/>
        <end position="16"/>
    </location>
</feature>
<feature type="chain" id="PRO_5043540254" description="acid phosphatase" evidence="8">
    <location>
        <begin position="17"/>
        <end position="346"/>
    </location>
</feature>
<keyword evidence="5" id="KW-0378">Hydrolase</keyword>
<evidence type="ECO:0000256" key="5">
    <source>
        <dbReference type="ARBA" id="ARBA00022801"/>
    </source>
</evidence>
<dbReference type="InterPro" id="IPR029033">
    <property type="entry name" value="His_PPase_superfam"/>
</dbReference>
<proteinExistence type="inferred from homology"/>
<evidence type="ECO:0000256" key="8">
    <source>
        <dbReference type="SAM" id="SignalP"/>
    </source>
</evidence>
<dbReference type="Pfam" id="PF00328">
    <property type="entry name" value="His_Phos_2"/>
    <property type="match status" value="1"/>
</dbReference>
<protein>
    <recommendedName>
        <fullName evidence="3">acid phosphatase</fullName>
        <ecNumber evidence="3">3.1.3.2</ecNumber>
    </recommendedName>
</protein>
<dbReference type="EC" id="3.1.3.2" evidence="3"/>
<comment type="caution">
    <text evidence="9">The sequence shown here is derived from an EMBL/GenBank/DDBJ whole genome shotgun (WGS) entry which is preliminary data.</text>
</comment>
<evidence type="ECO:0000256" key="4">
    <source>
        <dbReference type="ARBA" id="ARBA00022729"/>
    </source>
</evidence>
<dbReference type="Proteomes" id="UP001432027">
    <property type="component" value="Unassembled WGS sequence"/>
</dbReference>
<dbReference type="InterPro" id="IPR000560">
    <property type="entry name" value="His_Pase_clade-2"/>
</dbReference>
<gene>
    <name evidence="9" type="ORF">PENTCL1PPCAC_7572</name>
</gene>
<reference evidence="9" key="1">
    <citation type="submission" date="2023-10" db="EMBL/GenBank/DDBJ databases">
        <title>Genome assembly of Pristionchus species.</title>
        <authorList>
            <person name="Yoshida K."/>
            <person name="Sommer R.J."/>
        </authorList>
    </citation>
    <scope>NUCLEOTIDE SEQUENCE</scope>
    <source>
        <strain evidence="9">RS0144</strain>
    </source>
</reference>
<sequence>SRLVLLVVFLVGGALAIRFPSDRERREAWAERTIVKNLEDATPDGLDLVHVNVIWRHGDRSPTSPMAGEKATEEFWTFGGGGWGELSPIGMAQHYKLGKKLYDRYTVDSKFLSDTYKAREMYVHCTDRNRTVVSAMSNLAGMYSRPKAKVGRDYPDVPDWPTFFIPIPIHTEWSGMDHIGDPATKCPRQDDLWKLVQKTQDYKDVNGDYTQQTLQYLRDAIGVDDSAITFENLYKIWDNMLIENIWYPDNVTEWYPYYTPDINVQVTTINDWGIDLVNGIMVDKMVNGLDLTLEIPTIRGGPLLNDVMAKARGVLQCRLRDSYGKVNGCKDSDHFYRHLKYHVISA</sequence>
<dbReference type="PROSITE" id="PS00616">
    <property type="entry name" value="HIS_ACID_PHOSPHAT_1"/>
    <property type="match status" value="1"/>
</dbReference>
<feature type="non-terminal residue" evidence="9">
    <location>
        <position position="346"/>
    </location>
</feature>
<dbReference type="PANTHER" id="PTHR11567">
    <property type="entry name" value="ACID PHOSPHATASE-RELATED"/>
    <property type="match status" value="1"/>
</dbReference>